<proteinExistence type="predicted"/>
<evidence type="ECO:0000256" key="2">
    <source>
        <dbReference type="ARBA" id="ARBA00022722"/>
    </source>
</evidence>
<dbReference type="EMBL" id="CAXHTB010000021">
    <property type="protein sequence ID" value="CAL0328775.1"/>
    <property type="molecule type" value="Genomic_DNA"/>
</dbReference>
<feature type="domain" description="Bet v I/Major latex protein" evidence="6">
    <location>
        <begin position="2"/>
        <end position="153"/>
    </location>
</feature>
<dbReference type="SUPFAM" id="SSF55961">
    <property type="entry name" value="Bet v1-like"/>
    <property type="match status" value="1"/>
</dbReference>
<dbReference type="InterPro" id="IPR000916">
    <property type="entry name" value="Bet_v_I/MLP"/>
</dbReference>
<comment type="caution">
    <text evidence="7">The sequence shown here is derived from an EMBL/GenBank/DDBJ whole genome shotgun (WGS) entry which is preliminary data.</text>
</comment>
<sequence length="153" mass="17695">MSLTGKITTEFGILSPAAKFFHIITNQIHHVQNITDHVHHAKVHEGDWHSVGSVRDWTYVVDGKVTRAKENFEVVDEEKKIIVMKIFDGDVSNQYKRLKVTLQLNDDKDNDGAIIKWTIDYEKLNRDIAPPYGHLRYLYKITEDIDDAHLLKA</sequence>
<evidence type="ECO:0000256" key="4">
    <source>
        <dbReference type="ARBA" id="ARBA00022801"/>
    </source>
</evidence>
<dbReference type="InterPro" id="IPR051761">
    <property type="entry name" value="MLP-like_ligand-binding"/>
</dbReference>
<dbReference type="AlphaFoldDB" id="A0AAV1Y465"/>
<dbReference type="GO" id="GO:0016787">
    <property type="term" value="F:hydrolase activity"/>
    <property type="evidence" value="ECO:0007669"/>
    <property type="project" value="UniProtKB-KW"/>
</dbReference>
<keyword evidence="4" id="KW-0378">Hydrolase</keyword>
<dbReference type="GO" id="GO:0046872">
    <property type="term" value="F:metal ion binding"/>
    <property type="evidence" value="ECO:0007669"/>
    <property type="project" value="UniProtKB-KW"/>
</dbReference>
<dbReference type="Proteomes" id="UP001497480">
    <property type="component" value="Unassembled WGS sequence"/>
</dbReference>
<dbReference type="GO" id="GO:0004518">
    <property type="term" value="F:nuclease activity"/>
    <property type="evidence" value="ECO:0007669"/>
    <property type="project" value="UniProtKB-KW"/>
</dbReference>
<comment type="subcellular location">
    <subcellularLocation>
        <location evidence="1">Cytoplasm</location>
        <location evidence="1">Cytosol</location>
    </subcellularLocation>
</comment>
<evidence type="ECO:0000313" key="8">
    <source>
        <dbReference type="Proteomes" id="UP001497480"/>
    </source>
</evidence>
<keyword evidence="3" id="KW-0479">Metal-binding</keyword>
<keyword evidence="2" id="KW-0540">Nuclease</keyword>
<gene>
    <name evidence="7" type="ORF">LLUT_LOCUS29835</name>
</gene>
<dbReference type="Gene3D" id="3.30.530.20">
    <property type="match status" value="1"/>
</dbReference>
<evidence type="ECO:0000256" key="5">
    <source>
        <dbReference type="ARBA" id="ARBA00022837"/>
    </source>
</evidence>
<dbReference type="InterPro" id="IPR023393">
    <property type="entry name" value="START-like_dom_sf"/>
</dbReference>
<protein>
    <recommendedName>
        <fullName evidence="6">Bet v I/Major latex protein domain-containing protein</fullName>
    </recommendedName>
</protein>
<name>A0AAV1Y465_LUPLU</name>
<evidence type="ECO:0000313" key="7">
    <source>
        <dbReference type="EMBL" id="CAL0328775.1"/>
    </source>
</evidence>
<dbReference type="CDD" id="cd07816">
    <property type="entry name" value="Bet_v1-like"/>
    <property type="match status" value="1"/>
</dbReference>
<dbReference type="Pfam" id="PF00407">
    <property type="entry name" value="Bet_v_1"/>
    <property type="match status" value="1"/>
</dbReference>
<reference evidence="7 8" key="1">
    <citation type="submission" date="2024-03" db="EMBL/GenBank/DDBJ databases">
        <authorList>
            <person name="Martinez-Hernandez J."/>
        </authorList>
    </citation>
    <scope>NUCLEOTIDE SEQUENCE [LARGE SCALE GENOMIC DNA]</scope>
</reference>
<evidence type="ECO:0000256" key="1">
    <source>
        <dbReference type="ARBA" id="ARBA00004514"/>
    </source>
</evidence>
<keyword evidence="8" id="KW-1185">Reference proteome</keyword>
<organism evidence="7 8">
    <name type="scientific">Lupinus luteus</name>
    <name type="common">European yellow lupine</name>
    <dbReference type="NCBI Taxonomy" id="3873"/>
    <lineage>
        <taxon>Eukaryota</taxon>
        <taxon>Viridiplantae</taxon>
        <taxon>Streptophyta</taxon>
        <taxon>Embryophyta</taxon>
        <taxon>Tracheophyta</taxon>
        <taxon>Spermatophyta</taxon>
        <taxon>Magnoliopsida</taxon>
        <taxon>eudicotyledons</taxon>
        <taxon>Gunneridae</taxon>
        <taxon>Pentapetalae</taxon>
        <taxon>rosids</taxon>
        <taxon>fabids</taxon>
        <taxon>Fabales</taxon>
        <taxon>Fabaceae</taxon>
        <taxon>Papilionoideae</taxon>
        <taxon>50 kb inversion clade</taxon>
        <taxon>genistoids sensu lato</taxon>
        <taxon>core genistoids</taxon>
        <taxon>Genisteae</taxon>
        <taxon>Lupinus</taxon>
    </lineage>
</organism>
<evidence type="ECO:0000256" key="3">
    <source>
        <dbReference type="ARBA" id="ARBA00022723"/>
    </source>
</evidence>
<dbReference type="PANTHER" id="PTHR31907">
    <property type="entry name" value="MLP-LIKE PROTEIN 423"/>
    <property type="match status" value="1"/>
</dbReference>
<dbReference type="GO" id="GO:0006952">
    <property type="term" value="P:defense response"/>
    <property type="evidence" value="ECO:0007669"/>
    <property type="project" value="InterPro"/>
</dbReference>
<keyword evidence="5" id="KW-0106">Calcium</keyword>
<dbReference type="GO" id="GO:0005829">
    <property type="term" value="C:cytosol"/>
    <property type="evidence" value="ECO:0007669"/>
    <property type="project" value="UniProtKB-SubCell"/>
</dbReference>
<evidence type="ECO:0000259" key="6">
    <source>
        <dbReference type="SMART" id="SM01037"/>
    </source>
</evidence>
<dbReference type="SMART" id="SM01037">
    <property type="entry name" value="Bet_v_1"/>
    <property type="match status" value="1"/>
</dbReference>
<accession>A0AAV1Y465</accession>